<keyword evidence="1" id="KW-1133">Transmembrane helix</keyword>
<feature type="transmembrane region" description="Helical" evidence="1">
    <location>
        <begin position="6"/>
        <end position="25"/>
    </location>
</feature>
<dbReference type="AlphaFoldDB" id="A0A7S1UIJ0"/>
<proteinExistence type="predicted"/>
<evidence type="ECO:0000256" key="1">
    <source>
        <dbReference type="SAM" id="Phobius"/>
    </source>
</evidence>
<gene>
    <name evidence="2" type="ORF">PPAR1163_LOCUS27375</name>
</gene>
<sequence>MKCRPPKLVHVVFTLMPFLLLIFLLNERRRLYESLPQHEIGEGKANLLPGQHSGYETIRSRLVGAPSSLPWEETSHGGATRKATLIGQGEVRRNQLLGAFACLAPSDPSCTPPPPFFFF</sequence>
<organism evidence="2">
    <name type="scientific">Phaeomonas parva</name>
    <dbReference type="NCBI Taxonomy" id="124430"/>
    <lineage>
        <taxon>Eukaryota</taxon>
        <taxon>Sar</taxon>
        <taxon>Stramenopiles</taxon>
        <taxon>Ochrophyta</taxon>
        <taxon>Pinguiophyceae</taxon>
        <taxon>Pinguiochrysidales</taxon>
        <taxon>Pinguiochrysidaceae</taxon>
        <taxon>Phaeomonas</taxon>
    </lineage>
</organism>
<dbReference type="EMBL" id="HBGJ01043478">
    <property type="protein sequence ID" value="CAD9268938.1"/>
    <property type="molecule type" value="Transcribed_RNA"/>
</dbReference>
<evidence type="ECO:0000313" key="2">
    <source>
        <dbReference type="EMBL" id="CAD9268938.1"/>
    </source>
</evidence>
<accession>A0A7S1UIJ0</accession>
<keyword evidence="1" id="KW-0472">Membrane</keyword>
<keyword evidence="1" id="KW-0812">Transmembrane</keyword>
<protein>
    <submittedName>
        <fullName evidence="2">Uncharacterized protein</fullName>
    </submittedName>
</protein>
<reference evidence="2" key="1">
    <citation type="submission" date="2021-01" db="EMBL/GenBank/DDBJ databases">
        <authorList>
            <person name="Corre E."/>
            <person name="Pelletier E."/>
            <person name="Niang G."/>
            <person name="Scheremetjew M."/>
            <person name="Finn R."/>
            <person name="Kale V."/>
            <person name="Holt S."/>
            <person name="Cochrane G."/>
            <person name="Meng A."/>
            <person name="Brown T."/>
            <person name="Cohen L."/>
        </authorList>
    </citation>
    <scope>NUCLEOTIDE SEQUENCE</scope>
    <source>
        <strain evidence="2">CCMP2877</strain>
    </source>
</reference>
<name>A0A7S1UIJ0_9STRA</name>